<keyword evidence="2 4" id="KW-0479">Metal-binding</keyword>
<evidence type="ECO:0000256" key="4">
    <source>
        <dbReference type="RuleBase" id="RU362121"/>
    </source>
</evidence>
<dbReference type="InterPro" id="IPR005804">
    <property type="entry name" value="FA_desaturase_dom"/>
</dbReference>
<dbReference type="EMBL" id="LNIX01000003">
    <property type="protein sequence ID" value="OXA57217.1"/>
    <property type="molecule type" value="Genomic_DNA"/>
</dbReference>
<evidence type="ECO:0000256" key="3">
    <source>
        <dbReference type="ARBA" id="ARBA00023004"/>
    </source>
</evidence>
<dbReference type="PANTHER" id="PTHR16740:SF1">
    <property type="entry name" value="CYTOCHROME B5-RELATED PROTEIN-RELATED"/>
    <property type="match status" value="1"/>
</dbReference>
<proteinExistence type="inferred from homology"/>
<evidence type="ECO:0000256" key="2">
    <source>
        <dbReference type="ARBA" id="ARBA00022723"/>
    </source>
</evidence>
<comment type="similarity">
    <text evidence="4">Belongs to the cytochrome b5 family.</text>
</comment>
<feature type="transmembrane region" description="Helical" evidence="4">
    <location>
        <begin position="268"/>
        <end position="291"/>
    </location>
</feature>
<dbReference type="AlphaFoldDB" id="A0A226EJC7"/>
<protein>
    <submittedName>
        <fullName evidence="7">Cytochrome b5-related protein</fullName>
    </submittedName>
</protein>
<name>A0A226EJC7_FOLCA</name>
<comment type="caution">
    <text evidence="4">Lacks conserved residue(s) required for the propagation of feature annotation.</text>
</comment>
<evidence type="ECO:0000313" key="8">
    <source>
        <dbReference type="Proteomes" id="UP000198287"/>
    </source>
</evidence>
<dbReference type="Pfam" id="PF00173">
    <property type="entry name" value="Cyt-b5"/>
    <property type="match status" value="1"/>
</dbReference>
<feature type="region of interest" description="Disordered" evidence="5">
    <location>
        <begin position="1"/>
        <end position="24"/>
    </location>
</feature>
<dbReference type="Gene3D" id="3.10.120.10">
    <property type="entry name" value="Cytochrome b5-like heme/steroid binding domain"/>
    <property type="match status" value="1"/>
</dbReference>
<dbReference type="PROSITE" id="PS50255">
    <property type="entry name" value="CYTOCHROME_B5_2"/>
    <property type="match status" value="1"/>
</dbReference>
<reference evidence="7 8" key="1">
    <citation type="submission" date="2015-12" db="EMBL/GenBank/DDBJ databases">
        <title>The genome of Folsomia candida.</title>
        <authorList>
            <person name="Faddeeva A."/>
            <person name="Derks M.F."/>
            <person name="Anvar Y."/>
            <person name="Smit S."/>
            <person name="Van Straalen N."/>
            <person name="Roelofs D."/>
        </authorList>
    </citation>
    <scope>NUCLEOTIDE SEQUENCE [LARGE SCALE GENOMIC DNA]</scope>
    <source>
        <strain evidence="7 8">VU population</strain>
        <tissue evidence="7">Whole body</tissue>
    </source>
</reference>
<dbReference type="PROSITE" id="PS00191">
    <property type="entry name" value="CYTOCHROME_B5_1"/>
    <property type="match status" value="1"/>
</dbReference>
<dbReference type="OMA" id="GGAFWIE"/>
<keyword evidence="4" id="KW-1133">Transmembrane helix</keyword>
<dbReference type="InterPro" id="IPR018506">
    <property type="entry name" value="Cyt_B5_heme-BS"/>
</dbReference>
<feature type="transmembrane region" description="Helical" evidence="4">
    <location>
        <begin position="173"/>
        <end position="206"/>
    </location>
</feature>
<sequence length="459" mass="52512">MSPNLQNNHNSQSRHRGTDLSNGNVKGFQSSFPGVIYSGPRGEPFPNIFDWLQAKRNGDNIGSLWRVHDNLYDLEAFVDKHPGGRDWIKFTKGTDITEAFESSHIVGFKNVEKILEKYYVAAASEPRNSPFSFKKDGFYKTLKTKVEPILKTVGTDSSHLALQIEDGLAMTYLILALFSVWIDSVVLQVIAGLVLGMCIVGAHNFFHKRDNFRMYYMDLSPLSSFEWRLSHALSHHMYPNTVLDFEIMLSEPLVEFLPSRPKNFVQKYIAVFYVEAIYLLYGLSQIIVRALSIIQGKQRLRPENLLIFLELSIFMTIAPSHKSGIIAWIIIFMMSSFWFIVVSNNSAHHHPDAFHDGDEPRIDPDFGLCQLDATKGKSDWFHKPLFSVLTTFGEHPLHHLFPTICHSKLSHLKPALEETLKQFSEEFPQLTQLELFIGTHKQIGRTTRNRHKAAQQRGH</sequence>
<keyword evidence="4" id="KW-0812">Transmembrane</keyword>
<feature type="compositionally biased region" description="Polar residues" evidence="5">
    <location>
        <begin position="1"/>
        <end position="11"/>
    </location>
</feature>
<evidence type="ECO:0000259" key="6">
    <source>
        <dbReference type="PROSITE" id="PS50255"/>
    </source>
</evidence>
<organism evidence="7 8">
    <name type="scientific">Folsomia candida</name>
    <name type="common">Springtail</name>
    <dbReference type="NCBI Taxonomy" id="158441"/>
    <lineage>
        <taxon>Eukaryota</taxon>
        <taxon>Metazoa</taxon>
        <taxon>Ecdysozoa</taxon>
        <taxon>Arthropoda</taxon>
        <taxon>Hexapoda</taxon>
        <taxon>Collembola</taxon>
        <taxon>Entomobryomorpha</taxon>
        <taxon>Isotomoidea</taxon>
        <taxon>Isotomidae</taxon>
        <taxon>Proisotominae</taxon>
        <taxon>Folsomia</taxon>
    </lineage>
</organism>
<feature type="domain" description="Cytochrome b5 heme-binding" evidence="6">
    <location>
        <begin position="46"/>
        <end position="124"/>
    </location>
</feature>
<comment type="caution">
    <text evidence="7">The sequence shown here is derived from an EMBL/GenBank/DDBJ whole genome shotgun (WGS) entry which is preliminary data.</text>
</comment>
<dbReference type="InterPro" id="IPR053100">
    <property type="entry name" value="Cytochrome_b5-related"/>
</dbReference>
<dbReference type="InterPro" id="IPR001199">
    <property type="entry name" value="Cyt_B5-like_heme/steroid-bd"/>
</dbReference>
<dbReference type="Pfam" id="PF00487">
    <property type="entry name" value="FA_desaturase"/>
    <property type="match status" value="1"/>
</dbReference>
<dbReference type="SMART" id="SM01117">
    <property type="entry name" value="Cyt-b5"/>
    <property type="match status" value="1"/>
</dbReference>
<keyword evidence="4" id="KW-0472">Membrane</keyword>
<dbReference type="Proteomes" id="UP000198287">
    <property type="component" value="Unassembled WGS sequence"/>
</dbReference>
<keyword evidence="3 4" id="KW-0408">Iron</keyword>
<keyword evidence="1 4" id="KW-0349">Heme</keyword>
<dbReference type="GO" id="GO:0020037">
    <property type="term" value="F:heme binding"/>
    <property type="evidence" value="ECO:0007669"/>
    <property type="project" value="UniProtKB-UniRule"/>
</dbReference>
<keyword evidence="8" id="KW-1185">Reference proteome</keyword>
<dbReference type="InterPro" id="IPR036400">
    <property type="entry name" value="Cyt_B5-like_heme/steroid_sf"/>
</dbReference>
<dbReference type="GO" id="GO:0006629">
    <property type="term" value="P:lipid metabolic process"/>
    <property type="evidence" value="ECO:0007669"/>
    <property type="project" value="InterPro"/>
</dbReference>
<evidence type="ECO:0000256" key="5">
    <source>
        <dbReference type="SAM" id="MobiDB-lite"/>
    </source>
</evidence>
<evidence type="ECO:0000313" key="7">
    <source>
        <dbReference type="EMBL" id="OXA57217.1"/>
    </source>
</evidence>
<gene>
    <name evidence="7" type="ORF">Fcan01_07872</name>
</gene>
<dbReference type="PANTHER" id="PTHR16740">
    <property type="entry name" value="CYTOCHROME B5-RELATED PROTEIN-RELATED"/>
    <property type="match status" value="1"/>
</dbReference>
<dbReference type="GO" id="GO:0046872">
    <property type="term" value="F:metal ion binding"/>
    <property type="evidence" value="ECO:0007669"/>
    <property type="project" value="UniProtKB-UniRule"/>
</dbReference>
<dbReference type="SUPFAM" id="SSF55856">
    <property type="entry name" value="Cytochrome b5-like heme/steroid binding domain"/>
    <property type="match status" value="1"/>
</dbReference>
<dbReference type="OrthoDB" id="260519at2759"/>
<feature type="transmembrane region" description="Helical" evidence="4">
    <location>
        <begin position="325"/>
        <end position="342"/>
    </location>
</feature>
<accession>A0A226EJC7</accession>
<evidence type="ECO:0000256" key="1">
    <source>
        <dbReference type="ARBA" id="ARBA00022617"/>
    </source>
</evidence>